<dbReference type="AlphaFoldDB" id="A0A6I0F8S5"/>
<keyword evidence="2" id="KW-1133">Transmembrane helix</keyword>
<dbReference type="RefSeq" id="WP_151861950.1">
    <property type="nucleotide sequence ID" value="NZ_WBZC01000054.1"/>
</dbReference>
<sequence length="182" mass="20569">MREVLDFIKANSHIFIIATMILNTILFALLLLNYNVTSNLKDKYKRLVKGTSNKNIEGILHENMDKIEEVNKELDRLKNKANILDNRLSFCIQKIGIIRYSAFNDTGSDLSFSIALLDNNDDGIIMTGIHGRSESITYAKPIKEGKSSYSLSIEEIQALDRAKDNTIDGRDIKGSRRSKEVS</sequence>
<keyword evidence="2" id="KW-0472">Membrane</keyword>
<keyword evidence="4" id="KW-1185">Reference proteome</keyword>
<protein>
    <submittedName>
        <fullName evidence="3">DUF4446 family protein</fullName>
    </submittedName>
</protein>
<dbReference type="EMBL" id="WBZC01000054">
    <property type="protein sequence ID" value="KAB3531880.1"/>
    <property type="molecule type" value="Genomic_DNA"/>
</dbReference>
<comment type="caution">
    <text evidence="3">The sequence shown here is derived from an EMBL/GenBank/DDBJ whole genome shotgun (WGS) entry which is preliminary data.</text>
</comment>
<evidence type="ECO:0000256" key="2">
    <source>
        <dbReference type="SAM" id="Phobius"/>
    </source>
</evidence>
<evidence type="ECO:0000313" key="3">
    <source>
        <dbReference type="EMBL" id="KAB3531880.1"/>
    </source>
</evidence>
<proteinExistence type="predicted"/>
<evidence type="ECO:0000256" key="1">
    <source>
        <dbReference type="SAM" id="Coils"/>
    </source>
</evidence>
<accession>A0A6I0F8S5</accession>
<dbReference type="Pfam" id="PF14584">
    <property type="entry name" value="DUF4446"/>
    <property type="match status" value="1"/>
</dbReference>
<reference evidence="3 4" key="1">
    <citation type="submission" date="2019-10" db="EMBL/GenBank/DDBJ databases">
        <title>Alkaliphilus serpentinus sp. nov. and Alkaliphilus pronyensis sp. nov., two novel anaerobic alkaliphilic species isolated from the serpentinized-hosted hydrothermal field of the Prony Bay (New Caledonia).</title>
        <authorList>
            <person name="Postec A."/>
        </authorList>
    </citation>
    <scope>NUCLEOTIDE SEQUENCE [LARGE SCALE GENOMIC DNA]</scope>
    <source>
        <strain evidence="3 4">LacV</strain>
    </source>
</reference>
<name>A0A6I0F8S5_9FIRM</name>
<gene>
    <name evidence="3" type="ORF">F8154_12465</name>
</gene>
<organism evidence="3 4">
    <name type="scientific">Alkaliphilus pronyensis</name>
    <dbReference type="NCBI Taxonomy" id="1482732"/>
    <lineage>
        <taxon>Bacteria</taxon>
        <taxon>Bacillati</taxon>
        <taxon>Bacillota</taxon>
        <taxon>Clostridia</taxon>
        <taxon>Peptostreptococcales</taxon>
        <taxon>Natronincolaceae</taxon>
        <taxon>Alkaliphilus</taxon>
    </lineage>
</organism>
<feature type="transmembrane region" description="Helical" evidence="2">
    <location>
        <begin position="12"/>
        <end position="36"/>
    </location>
</feature>
<dbReference type="Proteomes" id="UP000432715">
    <property type="component" value="Unassembled WGS sequence"/>
</dbReference>
<evidence type="ECO:0000313" key="4">
    <source>
        <dbReference type="Proteomes" id="UP000432715"/>
    </source>
</evidence>
<feature type="coiled-coil region" evidence="1">
    <location>
        <begin position="60"/>
        <end position="87"/>
    </location>
</feature>
<dbReference type="InterPro" id="IPR027981">
    <property type="entry name" value="DUF4446"/>
</dbReference>
<keyword evidence="1" id="KW-0175">Coiled coil</keyword>
<dbReference type="OrthoDB" id="5244042at2"/>
<keyword evidence="2" id="KW-0812">Transmembrane</keyword>